<dbReference type="Proteomes" id="UP000504618">
    <property type="component" value="Unplaced"/>
</dbReference>
<dbReference type="GeneID" id="112453905"/>
<dbReference type="OrthoDB" id="7554381at2759"/>
<evidence type="ECO:0000313" key="1">
    <source>
        <dbReference type="Proteomes" id="UP000504618"/>
    </source>
</evidence>
<protein>
    <submittedName>
        <fullName evidence="2">Uncharacterized protein LOC112453905</fullName>
    </submittedName>
</protein>
<dbReference type="CDD" id="cd01644">
    <property type="entry name" value="RT_pepA17"/>
    <property type="match status" value="1"/>
</dbReference>
<proteinExistence type="predicted"/>
<accession>A0A6J1PNL6</accession>
<keyword evidence="1" id="KW-1185">Reference proteome</keyword>
<gene>
    <name evidence="2" type="primary">LOC112453905</name>
</gene>
<reference evidence="2" key="1">
    <citation type="submission" date="2025-08" db="UniProtKB">
        <authorList>
            <consortium name="RefSeq"/>
        </authorList>
    </citation>
    <scope>IDENTIFICATION</scope>
    <source>
        <tissue evidence="2">Whole body</tissue>
    </source>
</reference>
<dbReference type="PANTHER" id="PTHR47331">
    <property type="entry name" value="PHD-TYPE DOMAIN-CONTAINING PROTEIN"/>
    <property type="match status" value="1"/>
</dbReference>
<sequence length="395" mass="45252">MERRCDQDSRFGELYRAFMQEYEDLQHMTEVSTTEDNTTGKCYLPHHGVFKEASSTTKLRVVFNGSQRTKSGESLNAHLHVGANFLPALADVISRWRRYRVALVSDIKQMYRQILVHPEDRGFQRILWRQKVTEILRELLLNTVTYGLACSPFLAIRSLIQLANDEKARYPQGAVALLEDRYVDDVQTGTDTIPGAIALQTELRELCMAGGFPLRKWSSNCEEALEGIPREHRLFQEPHSWQNKSQTTLGLLWYPSEDSFAFAIHPRTITQYTKRHVLAETARLFDPLGWLAPVIIRAKILIQSAWLQQLDWDTPLPSADAHRWELLFKELPLLEGLRVNRWLGTSTENQHLEIHGFADASERGYAAVVYLRVSSDNFQAVHILAAKSKVAPVKQ</sequence>
<organism evidence="1 2">
    <name type="scientific">Temnothorax curvispinosus</name>
    <dbReference type="NCBI Taxonomy" id="300111"/>
    <lineage>
        <taxon>Eukaryota</taxon>
        <taxon>Metazoa</taxon>
        <taxon>Ecdysozoa</taxon>
        <taxon>Arthropoda</taxon>
        <taxon>Hexapoda</taxon>
        <taxon>Insecta</taxon>
        <taxon>Pterygota</taxon>
        <taxon>Neoptera</taxon>
        <taxon>Endopterygota</taxon>
        <taxon>Hymenoptera</taxon>
        <taxon>Apocrita</taxon>
        <taxon>Aculeata</taxon>
        <taxon>Formicoidea</taxon>
        <taxon>Formicidae</taxon>
        <taxon>Myrmicinae</taxon>
        <taxon>Temnothorax</taxon>
    </lineage>
</organism>
<name>A0A6J1PNL6_9HYME</name>
<dbReference type="InterPro" id="IPR043502">
    <property type="entry name" value="DNA/RNA_pol_sf"/>
</dbReference>
<dbReference type="SUPFAM" id="SSF56672">
    <property type="entry name" value="DNA/RNA polymerases"/>
    <property type="match status" value="1"/>
</dbReference>
<dbReference type="GO" id="GO:0071897">
    <property type="term" value="P:DNA biosynthetic process"/>
    <property type="evidence" value="ECO:0007669"/>
    <property type="project" value="UniProtKB-ARBA"/>
</dbReference>
<dbReference type="InterPro" id="IPR008042">
    <property type="entry name" value="Retrotrans_Pao"/>
</dbReference>
<dbReference type="PANTHER" id="PTHR47331:SF4">
    <property type="entry name" value="PEPTIDASE S1 DOMAIN-CONTAINING PROTEIN"/>
    <property type="match status" value="1"/>
</dbReference>
<dbReference type="RefSeq" id="XP_024870700.1">
    <property type="nucleotide sequence ID" value="XM_025014932.1"/>
</dbReference>
<evidence type="ECO:0000313" key="2">
    <source>
        <dbReference type="RefSeq" id="XP_024870700.1"/>
    </source>
</evidence>
<dbReference type="AlphaFoldDB" id="A0A6J1PNL6"/>
<feature type="non-terminal residue" evidence="2">
    <location>
        <position position="395"/>
    </location>
</feature>
<dbReference type="Pfam" id="PF05380">
    <property type="entry name" value="Peptidase_A17"/>
    <property type="match status" value="1"/>
</dbReference>